<dbReference type="CDD" id="cd00268">
    <property type="entry name" value="DEADc"/>
    <property type="match status" value="1"/>
</dbReference>
<keyword evidence="2 7" id="KW-0378">Hydrolase</keyword>
<dbReference type="InterPro" id="IPR027417">
    <property type="entry name" value="P-loop_NTPase"/>
</dbReference>
<dbReference type="SMART" id="SM00490">
    <property type="entry name" value="HELICc"/>
    <property type="match status" value="1"/>
</dbReference>
<feature type="region of interest" description="Disordered" evidence="8">
    <location>
        <begin position="378"/>
        <end position="428"/>
    </location>
</feature>
<accession>A0ABR9DKR4</accession>
<evidence type="ECO:0000259" key="11">
    <source>
        <dbReference type="PROSITE" id="PS51195"/>
    </source>
</evidence>
<evidence type="ECO:0000256" key="6">
    <source>
        <dbReference type="PROSITE-ProRule" id="PRU00552"/>
    </source>
</evidence>
<feature type="domain" description="Helicase C-terminal" evidence="10">
    <location>
        <begin position="218"/>
        <end position="381"/>
    </location>
</feature>
<evidence type="ECO:0000256" key="4">
    <source>
        <dbReference type="ARBA" id="ARBA00022840"/>
    </source>
</evidence>
<dbReference type="Proteomes" id="UP000641152">
    <property type="component" value="Unassembled WGS sequence"/>
</dbReference>
<reference evidence="12 13" key="1">
    <citation type="submission" date="2020-09" db="EMBL/GenBank/DDBJ databases">
        <title>Methylomonas albis sp. nov. and Methylomonas fluvii sp. nov.: Two cold-adapted methanotrophs from the River Elbe and an amended description of Methylovulum psychrotolerans strain Eb1.</title>
        <authorList>
            <person name="Bussmann I.K."/>
            <person name="Klings K.-W."/>
            <person name="Warnstedt J."/>
            <person name="Hoppert M."/>
            <person name="Saborowski A."/>
            <person name="Horn F."/>
            <person name="Liebner S."/>
        </authorList>
    </citation>
    <scope>NUCLEOTIDE SEQUENCE [LARGE SCALE GENOMIC DNA]</scope>
    <source>
        <strain evidence="12 13">EbB</strain>
    </source>
</reference>
<dbReference type="PROSITE" id="PS51195">
    <property type="entry name" value="Q_MOTIF"/>
    <property type="match status" value="1"/>
</dbReference>
<evidence type="ECO:0000259" key="9">
    <source>
        <dbReference type="PROSITE" id="PS51192"/>
    </source>
</evidence>
<dbReference type="InterPro" id="IPR014014">
    <property type="entry name" value="RNA_helicase_DEAD_Q_motif"/>
</dbReference>
<dbReference type="Gene3D" id="3.40.50.300">
    <property type="entry name" value="P-loop containing nucleotide triphosphate hydrolases"/>
    <property type="match status" value="2"/>
</dbReference>
<comment type="similarity">
    <text evidence="5 7">Belongs to the DEAD box helicase family.</text>
</comment>
<dbReference type="InterPro" id="IPR001650">
    <property type="entry name" value="Helicase_C-like"/>
</dbReference>
<dbReference type="PANTHER" id="PTHR47959:SF13">
    <property type="entry name" value="ATP-DEPENDENT RNA HELICASE RHLE"/>
    <property type="match status" value="1"/>
</dbReference>
<evidence type="ECO:0000256" key="2">
    <source>
        <dbReference type="ARBA" id="ARBA00022801"/>
    </source>
</evidence>
<dbReference type="PANTHER" id="PTHR47959">
    <property type="entry name" value="ATP-DEPENDENT RNA HELICASE RHLE-RELATED"/>
    <property type="match status" value="1"/>
</dbReference>
<comment type="caution">
    <text evidence="12">The sequence shown here is derived from an EMBL/GenBank/DDBJ whole genome shotgun (WGS) entry which is preliminary data.</text>
</comment>
<evidence type="ECO:0000313" key="13">
    <source>
        <dbReference type="Proteomes" id="UP000641152"/>
    </source>
</evidence>
<evidence type="ECO:0000313" key="12">
    <source>
        <dbReference type="EMBL" id="MBD9363709.1"/>
    </source>
</evidence>
<dbReference type="InterPro" id="IPR000629">
    <property type="entry name" value="RNA-helicase_DEAD-box_CS"/>
</dbReference>
<evidence type="ECO:0000256" key="7">
    <source>
        <dbReference type="RuleBase" id="RU000492"/>
    </source>
</evidence>
<dbReference type="PROSITE" id="PS51194">
    <property type="entry name" value="HELICASE_CTER"/>
    <property type="match status" value="1"/>
</dbReference>
<dbReference type="CDD" id="cd18787">
    <property type="entry name" value="SF2_C_DEAD"/>
    <property type="match status" value="1"/>
</dbReference>
<dbReference type="InterPro" id="IPR014001">
    <property type="entry name" value="Helicase_ATP-bd"/>
</dbReference>
<evidence type="ECO:0000259" key="10">
    <source>
        <dbReference type="PROSITE" id="PS51194"/>
    </source>
</evidence>
<keyword evidence="1 7" id="KW-0547">Nucleotide-binding</keyword>
<feature type="short sequence motif" description="Q motif" evidence="6">
    <location>
        <begin position="1"/>
        <end position="29"/>
    </location>
</feature>
<feature type="compositionally biased region" description="Basic residues" evidence="8">
    <location>
        <begin position="415"/>
        <end position="428"/>
    </location>
</feature>
<evidence type="ECO:0000256" key="1">
    <source>
        <dbReference type="ARBA" id="ARBA00022741"/>
    </source>
</evidence>
<keyword evidence="4 7" id="KW-0067">ATP-binding</keyword>
<dbReference type="GO" id="GO:0004386">
    <property type="term" value="F:helicase activity"/>
    <property type="evidence" value="ECO:0007669"/>
    <property type="project" value="UniProtKB-KW"/>
</dbReference>
<sequence>MLFSELGLSEQLLKAVAEQGYETPTPIQAQAIPVILQGRDVLAGAQTGTGKTAGFTLPLLQLLQEQPVPQKPRPVRVLILTPTRELAMQVYESVRTYGKHLPFFAEAIFGGVSINPQIQKIQRGTDIVVATPGRLLDLIQQQHLDLSKVEHFVLDEADRMLDMGFIRDIRRIIALLPNKRQNLLFSATYAPEISALAEQILNDPVEISVAKRNAAADTVSQLVYGINREYKRELLSYLIGNGHWQQVLVFVRTKHGADRLAKQLIKDGIRCAALHGDKSQGARVRALEEFKNGSITALIATDIAARGLDIDQLPHVVNFDLPQVAEDYVHRIGRTGRAGAEGQAISLVDPEEAYLLAAIEKLLKRQIPRVDDTGYPNVSLAVTNSKPQPKPAQPNKPAARRPQNGRAGESAKRAPNSRKPRAQTAKPR</sequence>
<proteinExistence type="inferred from homology"/>
<dbReference type="PROSITE" id="PS00039">
    <property type="entry name" value="DEAD_ATP_HELICASE"/>
    <property type="match status" value="1"/>
</dbReference>
<evidence type="ECO:0000256" key="5">
    <source>
        <dbReference type="ARBA" id="ARBA00038437"/>
    </source>
</evidence>
<keyword evidence="3 7" id="KW-0347">Helicase</keyword>
<gene>
    <name evidence="12" type="ORF">EBB_25105</name>
</gene>
<dbReference type="InterPro" id="IPR050079">
    <property type="entry name" value="DEAD_box_RNA_helicase"/>
</dbReference>
<dbReference type="InterPro" id="IPR011545">
    <property type="entry name" value="DEAD/DEAH_box_helicase_dom"/>
</dbReference>
<name>A0ABR9DKR4_9GAMM</name>
<feature type="domain" description="Helicase ATP-binding" evidence="9">
    <location>
        <begin position="32"/>
        <end position="207"/>
    </location>
</feature>
<keyword evidence="13" id="KW-1185">Reference proteome</keyword>
<organism evidence="12 13">
    <name type="scientific">Methylomonas fluvii</name>
    <dbReference type="NCBI Taxonomy" id="1854564"/>
    <lineage>
        <taxon>Bacteria</taxon>
        <taxon>Pseudomonadati</taxon>
        <taxon>Pseudomonadota</taxon>
        <taxon>Gammaproteobacteria</taxon>
        <taxon>Methylococcales</taxon>
        <taxon>Methylococcaceae</taxon>
        <taxon>Methylomonas</taxon>
    </lineage>
</organism>
<dbReference type="RefSeq" id="WP_192396354.1">
    <property type="nucleotide sequence ID" value="NZ_CAJHIU010000003.1"/>
</dbReference>
<evidence type="ECO:0000256" key="3">
    <source>
        <dbReference type="ARBA" id="ARBA00022806"/>
    </source>
</evidence>
<protein>
    <submittedName>
        <fullName evidence="12">DEAD/DEAH box helicase</fullName>
    </submittedName>
</protein>
<dbReference type="InterPro" id="IPR044742">
    <property type="entry name" value="DEAD/DEAH_RhlB"/>
</dbReference>
<dbReference type="Pfam" id="PF00271">
    <property type="entry name" value="Helicase_C"/>
    <property type="match status" value="1"/>
</dbReference>
<dbReference type="EMBL" id="JACXST010000003">
    <property type="protein sequence ID" value="MBD9363709.1"/>
    <property type="molecule type" value="Genomic_DNA"/>
</dbReference>
<feature type="domain" description="DEAD-box RNA helicase Q" evidence="11">
    <location>
        <begin position="1"/>
        <end position="29"/>
    </location>
</feature>
<evidence type="ECO:0000256" key="8">
    <source>
        <dbReference type="SAM" id="MobiDB-lite"/>
    </source>
</evidence>
<dbReference type="SUPFAM" id="SSF52540">
    <property type="entry name" value="P-loop containing nucleoside triphosphate hydrolases"/>
    <property type="match status" value="1"/>
</dbReference>
<dbReference type="Pfam" id="PF00270">
    <property type="entry name" value="DEAD"/>
    <property type="match status" value="1"/>
</dbReference>
<dbReference type="SMART" id="SM00487">
    <property type="entry name" value="DEXDc"/>
    <property type="match status" value="1"/>
</dbReference>
<dbReference type="PROSITE" id="PS51192">
    <property type="entry name" value="HELICASE_ATP_BIND_1"/>
    <property type="match status" value="1"/>
</dbReference>